<dbReference type="InterPro" id="IPR025161">
    <property type="entry name" value="IS402-like_dom"/>
</dbReference>
<feature type="domain" description="Insertion element IS402-like" evidence="2">
    <location>
        <begin position="10"/>
        <end position="71"/>
    </location>
</feature>
<protein>
    <submittedName>
        <fullName evidence="3">Mobile element protein</fullName>
    </submittedName>
</protein>
<dbReference type="Pfam" id="PF01609">
    <property type="entry name" value="DDE_Tnp_1"/>
    <property type="match status" value="1"/>
</dbReference>
<sequence length="337" mass="37456">MLLPEAEAVMAELRKGPGGPMKHDLRAVVDAIGYVTRYGIEWRALPVDFPPWTAVYAFFERWSERGLPARLADRLRGRIRVAAGRKETPTAAIIDAQSVKASETIGAADSGFDGGKKIKGQKRHVAVDTLGLLLTVLVTAASVQDRDGAHPLLALLRGKFSTITLVWADGGYAGRLVTWAAKALKITVAVVRRTDDMKGFVVLPRRWVVERSLAWLMRHRRLVRCYERRPAHHEAMIWWAAVHQMTRRLTRELAGQPPNRRWGGPPPLPCLTSPDRRGKVLELLAAQPWRAWKGTELAAILAIDNVNSFRVQLSQWSHQGHINKIGPALYGPVPTAA</sequence>
<dbReference type="NCBIfam" id="NF033580">
    <property type="entry name" value="transpos_IS5_3"/>
    <property type="match status" value="1"/>
</dbReference>
<gene>
    <name evidence="3" type="ORF">BN4615_P1116</name>
    <name evidence="4" type="ORF">BN4615_P1195</name>
</gene>
<reference evidence="3" key="1">
    <citation type="submission" date="2016-04" db="EMBL/GenBank/DDBJ databases">
        <authorList>
            <person name="Evans L.H."/>
            <person name="Alamgir A."/>
            <person name="Owens N."/>
            <person name="Weber N.D."/>
            <person name="Virtaneva K."/>
            <person name="Barbian K."/>
            <person name="Babar A."/>
            <person name="Rosenke K."/>
        </authorList>
    </citation>
    <scope>NUCLEOTIDE SEQUENCE</scope>
    <source>
        <strain evidence="3">Nono1</strain>
    </source>
</reference>
<dbReference type="InterPro" id="IPR002559">
    <property type="entry name" value="Transposase_11"/>
</dbReference>
<dbReference type="EMBL" id="LT559118">
    <property type="protein sequence ID" value="SBO91681.1"/>
    <property type="molecule type" value="Genomic_DNA"/>
</dbReference>
<evidence type="ECO:0000313" key="3">
    <source>
        <dbReference type="EMBL" id="SBO91602.1"/>
    </source>
</evidence>
<dbReference type="AlphaFoldDB" id="A0A1M4DYI4"/>
<dbReference type="PANTHER" id="PTHR30007">
    <property type="entry name" value="PHP DOMAIN PROTEIN"/>
    <property type="match status" value="1"/>
</dbReference>
<accession>A0A1M4DYI4</accession>
<dbReference type="GO" id="GO:0004803">
    <property type="term" value="F:transposase activity"/>
    <property type="evidence" value="ECO:0007669"/>
    <property type="project" value="InterPro"/>
</dbReference>
<proteinExistence type="predicted"/>
<organism evidence="3">
    <name type="scientific">Nonomuraea gerenzanensis</name>
    <dbReference type="NCBI Taxonomy" id="93944"/>
    <lineage>
        <taxon>Bacteria</taxon>
        <taxon>Bacillati</taxon>
        <taxon>Actinomycetota</taxon>
        <taxon>Actinomycetes</taxon>
        <taxon>Streptosporangiales</taxon>
        <taxon>Streptosporangiaceae</taxon>
        <taxon>Nonomuraea</taxon>
    </lineage>
</organism>
<dbReference type="GO" id="GO:0003677">
    <property type="term" value="F:DNA binding"/>
    <property type="evidence" value="ECO:0007669"/>
    <property type="project" value="InterPro"/>
</dbReference>
<dbReference type="EMBL" id="LT559118">
    <property type="protein sequence ID" value="SBO91602.1"/>
    <property type="molecule type" value="Genomic_DNA"/>
</dbReference>
<dbReference type="PANTHER" id="PTHR30007:SF0">
    <property type="entry name" value="TRANSPOSASE"/>
    <property type="match status" value="1"/>
</dbReference>
<dbReference type="GO" id="GO:0006313">
    <property type="term" value="P:DNA transposition"/>
    <property type="evidence" value="ECO:0007669"/>
    <property type="project" value="InterPro"/>
</dbReference>
<evidence type="ECO:0000313" key="4">
    <source>
        <dbReference type="EMBL" id="SBO91681.1"/>
    </source>
</evidence>
<dbReference type="Pfam" id="PF13340">
    <property type="entry name" value="DUF4096"/>
    <property type="match status" value="1"/>
</dbReference>
<name>A0A1M4DYI4_9ACTN</name>
<feature type="domain" description="Transposase IS4-like" evidence="1">
    <location>
        <begin position="89"/>
        <end position="241"/>
    </location>
</feature>
<evidence type="ECO:0000259" key="1">
    <source>
        <dbReference type="Pfam" id="PF01609"/>
    </source>
</evidence>
<evidence type="ECO:0000259" key="2">
    <source>
        <dbReference type="Pfam" id="PF13340"/>
    </source>
</evidence>